<evidence type="ECO:0000313" key="1">
    <source>
        <dbReference type="EMBL" id="UYP20523.1"/>
    </source>
</evidence>
<organism evidence="1 2">
    <name type="scientific">Rhodococcus sacchari</name>
    <dbReference type="NCBI Taxonomy" id="2962047"/>
    <lineage>
        <taxon>Bacteria</taxon>
        <taxon>Bacillati</taxon>
        <taxon>Actinomycetota</taxon>
        <taxon>Actinomycetes</taxon>
        <taxon>Mycobacteriales</taxon>
        <taxon>Nocardiaceae</taxon>
        <taxon>Rhodococcus</taxon>
    </lineage>
</organism>
<proteinExistence type="predicted"/>
<gene>
    <name evidence="1" type="primary">rimM</name>
    <name evidence="1" type="ORF">OED52_08375</name>
</gene>
<keyword evidence="2" id="KW-1185">Reference proteome</keyword>
<dbReference type="Proteomes" id="UP001156484">
    <property type="component" value="Chromosome"/>
</dbReference>
<dbReference type="EMBL" id="CP107551">
    <property type="protein sequence ID" value="UYP20523.1"/>
    <property type="molecule type" value="Genomic_DNA"/>
</dbReference>
<protein>
    <submittedName>
        <fullName evidence="1">Ribosome maturation factor RimM</fullName>
    </submittedName>
</protein>
<evidence type="ECO:0000313" key="2">
    <source>
        <dbReference type="Proteomes" id="UP001156484"/>
    </source>
</evidence>
<reference evidence="1" key="1">
    <citation type="submission" date="2022-10" db="EMBL/GenBank/DDBJ databases">
        <title>Rhodococcus ferula Z13 complete genome.</title>
        <authorList>
            <person name="Long X."/>
            <person name="Zang M."/>
        </authorList>
    </citation>
    <scope>NUCLEOTIDE SEQUENCE</scope>
    <source>
        <strain evidence="1">Z13</strain>
    </source>
</reference>
<name>A0ACD4DKN0_9NOCA</name>
<accession>A0ACD4DKN0</accession>
<sequence length="195" mass="21370">MELVVGRVVKSHGIKGEVVVEVRTDEPDERFAVGAVLRGRKPRDKRLYDYTVEAAREHSGRLLLRLKGVDSRDDADALRGVIFVVDSSELPPSDDPDEFYDHELEGLTVRIVADRPDGGTEVGTVREVLHTAAGELLSIRPAGQDRGEILVPFVTEIVPTVSVREGVIEIDPPEGLLDPDFGEPPSKKKSSEGKK</sequence>